<evidence type="ECO:0000313" key="4">
    <source>
        <dbReference type="Proteomes" id="UP000242662"/>
    </source>
</evidence>
<proteinExistence type="inferred from homology"/>
<reference evidence="4" key="1">
    <citation type="submission" date="2016-09" db="EMBL/GenBank/DDBJ databases">
        <authorList>
            <person name="Varghese N."/>
            <person name="Submissions S."/>
        </authorList>
    </citation>
    <scope>NUCLEOTIDE SEQUENCE [LARGE SCALE GENOMIC DNA]</scope>
    <source>
        <strain evidence="4">25nlg</strain>
    </source>
</reference>
<evidence type="ECO:0000313" key="3">
    <source>
        <dbReference type="EMBL" id="SDB99280.1"/>
    </source>
</evidence>
<dbReference type="Pfam" id="PF04740">
    <property type="entry name" value="LXG"/>
    <property type="match status" value="1"/>
</dbReference>
<dbReference type="PROSITE" id="PS51756">
    <property type="entry name" value="LXG"/>
    <property type="match status" value="1"/>
</dbReference>
<evidence type="ECO:0000259" key="2">
    <source>
        <dbReference type="PROSITE" id="PS51756"/>
    </source>
</evidence>
<dbReference type="STRING" id="1464122.SAMN05421737_104235"/>
<accession>A0A1G6HYL7</accession>
<dbReference type="InterPro" id="IPR006829">
    <property type="entry name" value="LXG_dom"/>
</dbReference>
<dbReference type="EMBL" id="FMYM01000004">
    <property type="protein sequence ID" value="SDB99280.1"/>
    <property type="molecule type" value="Genomic_DNA"/>
</dbReference>
<dbReference type="Proteomes" id="UP000242662">
    <property type="component" value="Unassembled WGS sequence"/>
</dbReference>
<protein>
    <submittedName>
        <fullName evidence="3">LXG domain of WXG superfamily protein</fullName>
    </submittedName>
</protein>
<feature type="domain" description="LXG" evidence="2">
    <location>
        <begin position="1"/>
        <end position="190"/>
    </location>
</feature>
<comment type="similarity">
    <text evidence="1">In the N-terminal section; belongs to the LXG family.</text>
</comment>
<gene>
    <name evidence="3" type="ORF">SAMN05421737_104235</name>
</gene>
<organism evidence="3 4">
    <name type="scientific">Shouchella lonarensis</name>
    <dbReference type="NCBI Taxonomy" id="1464122"/>
    <lineage>
        <taxon>Bacteria</taxon>
        <taxon>Bacillati</taxon>
        <taxon>Bacillota</taxon>
        <taxon>Bacilli</taxon>
        <taxon>Bacillales</taxon>
        <taxon>Bacillaceae</taxon>
        <taxon>Shouchella</taxon>
    </lineage>
</organism>
<sequence length="190" mass="21259">MKVIDFTEANSFLKQVVKKYAERKDPIVAFEKAVAKLKSLEGVLEGEGADALKEHYQDQQMPVINKYKEFRSQTMIVFGSIRGTLNEMEDENALWRESFMSDKVPSGLNAFEEAAEENLSEINATIASVDDLVSINPIQTDSLFEATETARTHSQETAEALVEFDDDSTEKIEPLEELSSEWSNAVAKIG</sequence>
<dbReference type="RefSeq" id="WP_090775345.1">
    <property type="nucleotide sequence ID" value="NZ_FMYM01000004.1"/>
</dbReference>
<evidence type="ECO:0000256" key="1">
    <source>
        <dbReference type="ARBA" id="ARBA00034117"/>
    </source>
</evidence>
<dbReference type="AlphaFoldDB" id="A0A1G6HYL7"/>
<dbReference type="OrthoDB" id="3261089at2"/>
<name>A0A1G6HYL7_9BACI</name>
<keyword evidence="4" id="KW-1185">Reference proteome</keyword>